<dbReference type="InterPro" id="IPR006645">
    <property type="entry name" value="NGN-like_dom"/>
</dbReference>
<dbReference type="PANTHER" id="PTHR30265">
    <property type="entry name" value="RHO-INTERACTING TRANSCRIPTION TERMINATION FACTOR NUSG"/>
    <property type="match status" value="1"/>
</dbReference>
<dbReference type="InterPro" id="IPR008991">
    <property type="entry name" value="Translation_prot_SH3-like_sf"/>
</dbReference>
<dbReference type="InterPro" id="IPR036735">
    <property type="entry name" value="NGN_dom_sf"/>
</dbReference>
<proteinExistence type="predicted"/>
<accession>A0A9X7YMN0</accession>
<dbReference type="PANTHER" id="PTHR30265:SF7">
    <property type="entry name" value="TRANSCRIPTION ANTITERMINATION PROTEIN RFAH"/>
    <property type="match status" value="1"/>
</dbReference>
<dbReference type="Gene3D" id="3.30.70.940">
    <property type="entry name" value="NusG, N-terminal domain"/>
    <property type="match status" value="1"/>
</dbReference>
<evidence type="ECO:0000313" key="6">
    <source>
        <dbReference type="Proteomes" id="UP000596074"/>
    </source>
</evidence>
<dbReference type="InterPro" id="IPR043425">
    <property type="entry name" value="NusG-like"/>
</dbReference>
<evidence type="ECO:0000256" key="3">
    <source>
        <dbReference type="ARBA" id="ARBA00023163"/>
    </source>
</evidence>
<evidence type="ECO:0000256" key="2">
    <source>
        <dbReference type="ARBA" id="ARBA00023015"/>
    </source>
</evidence>
<name>A0A9X7YMN0_9GAMM</name>
<sequence>MNTPQWYVVLTKPKQEQLAAERLQQQGGEVFLPLFEVERMYKGKRCKRQEPLFPGYLFLQTHADSGLLSKVRSTIGARQLLTFGNQPVTVNDLLINDLRQRCGVIHNVPLFKSGQKVSLREGPFRNYEAIFKEYDGNERAIILLGLLGQQNELVVELSELGEP</sequence>
<evidence type="ECO:0000256" key="1">
    <source>
        <dbReference type="ARBA" id="ARBA00022814"/>
    </source>
</evidence>
<dbReference type="Pfam" id="PF02357">
    <property type="entry name" value="NusG"/>
    <property type="match status" value="1"/>
</dbReference>
<dbReference type="AlphaFoldDB" id="A0A9X7YMN0"/>
<dbReference type="Proteomes" id="UP000596074">
    <property type="component" value="Chromosome"/>
</dbReference>
<dbReference type="GO" id="GO:0031564">
    <property type="term" value="P:transcription antitermination"/>
    <property type="evidence" value="ECO:0007669"/>
    <property type="project" value="UniProtKB-KW"/>
</dbReference>
<dbReference type="SUPFAM" id="SSF50104">
    <property type="entry name" value="Translation proteins SH3-like domain"/>
    <property type="match status" value="1"/>
</dbReference>
<dbReference type="RefSeq" id="WP_228346235.1">
    <property type="nucleotide sequence ID" value="NZ_CP046056.1"/>
</dbReference>
<dbReference type="GO" id="GO:0005829">
    <property type="term" value="C:cytosol"/>
    <property type="evidence" value="ECO:0007669"/>
    <property type="project" value="TreeGrafter"/>
</dbReference>
<dbReference type="KEGG" id="vcw:GJQ55_04010"/>
<protein>
    <submittedName>
        <fullName evidence="5">Transcription/translation regulatory transformer protein RfaH</fullName>
    </submittedName>
</protein>
<evidence type="ECO:0000313" key="5">
    <source>
        <dbReference type="EMBL" id="QQD23700.1"/>
    </source>
</evidence>
<keyword evidence="1" id="KW-0889">Transcription antitermination</keyword>
<keyword evidence="6" id="KW-1185">Reference proteome</keyword>
<dbReference type="GO" id="GO:0006354">
    <property type="term" value="P:DNA-templated transcription elongation"/>
    <property type="evidence" value="ECO:0007669"/>
    <property type="project" value="InterPro"/>
</dbReference>
<reference evidence="5 6" key="1">
    <citation type="submission" date="2019-11" db="EMBL/GenBank/DDBJ databases">
        <title>Venatorbacter sp. nov. a predator of Campylobacter and other Gram-negative bacteria.</title>
        <authorList>
            <person name="Saeedi A."/>
            <person name="Cummings N.J."/>
            <person name="Connerton I.F."/>
            <person name="Connerton P.L."/>
        </authorList>
    </citation>
    <scope>NUCLEOTIDE SEQUENCE [LARGE SCALE GENOMIC DNA]</scope>
    <source>
        <strain evidence="5">XL5</strain>
    </source>
</reference>
<dbReference type="NCBIfam" id="NF006534">
    <property type="entry name" value="PRK09014.1"/>
    <property type="match status" value="1"/>
</dbReference>
<feature type="domain" description="NusG-like N-terminal" evidence="4">
    <location>
        <begin position="3"/>
        <end position="102"/>
    </location>
</feature>
<keyword evidence="3" id="KW-0804">Transcription</keyword>
<dbReference type="SMART" id="SM00738">
    <property type="entry name" value="NGN"/>
    <property type="match status" value="1"/>
</dbReference>
<keyword evidence="2" id="KW-0805">Transcription regulation</keyword>
<evidence type="ECO:0000259" key="4">
    <source>
        <dbReference type="SMART" id="SM00738"/>
    </source>
</evidence>
<dbReference type="SUPFAM" id="SSF82679">
    <property type="entry name" value="N-utilization substance G protein NusG, N-terminal domain"/>
    <property type="match status" value="1"/>
</dbReference>
<dbReference type="EMBL" id="CP046056">
    <property type="protein sequence ID" value="QQD23700.1"/>
    <property type="molecule type" value="Genomic_DNA"/>
</dbReference>
<gene>
    <name evidence="5" type="primary">rfaH</name>
    <name evidence="5" type="ORF">GJQ55_04010</name>
</gene>
<organism evidence="5 6">
    <name type="scientific">Venatoribacter cucullus</name>
    <dbReference type="NCBI Taxonomy" id="2661630"/>
    <lineage>
        <taxon>Bacteria</taxon>
        <taxon>Pseudomonadati</taxon>
        <taxon>Pseudomonadota</taxon>
        <taxon>Gammaproteobacteria</taxon>
        <taxon>Oceanospirillales</taxon>
        <taxon>Oceanospirillaceae</taxon>
        <taxon>Venatoribacter</taxon>
    </lineage>
</organism>
<dbReference type="CDD" id="cd09892">
    <property type="entry name" value="NGN_SP_RfaH"/>
    <property type="match status" value="1"/>
</dbReference>